<feature type="transmembrane region" description="Helical" evidence="2">
    <location>
        <begin position="161"/>
        <end position="180"/>
    </location>
</feature>
<sequence length="867" mass="95569">MSETSQQEVEVQTEAKTHNEDERSRSQDVTDQNKSRGAPTTADVEPLVLEVLKKMVRTAIAEECAAKSPAGGPLGTSSDQTPQAPDKAQPEDLAKDTSSTPSPPHSSSPVELVQQIITILKQSTIVRPDQDIRSRFWKLYKTEAEEFHVDFIKKYGEELDISLIFAGLFSAVSATFVTALQSNLAADPNATTQVLLMMIVRSLNSTAFPGQDLILPQFTGPDRTTIWVQSLLYASLGASLFAALAAMLGKEWVGHYARVGDSGSIEDRCIDRQSKLIAMRAWRFDMVLACIPLLLQGSLLLFGVALSVYMWSQQHVIAGVIVAVNVVGVLLYGVLLMCSLVFPDCPYHIPLTDLTMAARDRLLPHLLQVTSSITQMVSYLFLKRELESPPTLPITAPAITNITAAVVKPNARLQLDAPCVEWLLMTSTDPEALIAAARMALEVDLAQVKFDPTAVQQLDKMFRSCFVSPESSSSGAHELLPSNYERAAVYGQALLGIYLDRHLMHSTIKSTLDPPDFGWLHRTAKLIQDHPDSRFISRSATSIQGTPHLDSSFYDSLSFLASHTIPIVRYAALKIIRNLCGDTEGEVDQGSLEGLVENMGDIDKFCAVLSSCAPEMRRPEDENDYIIRSTRVYLELVGGLCGSWMEHFRRQYAPQLMAIADNLATNSDGDVDWGLCEEHEPGFIQHLPSTSSAHEAELKLDIARTPWWSGFSDSDAHPHSCIPVMVKYTVDTWARQKLLEGHVLRGLRWLRYDLKDRIDEGVLGNQSKAMLDAACGVWDKLQPLFVQAGLEEGSENKEEGEMIIEEGEGEEVDDTDMVQKEGQADKDQSKETKAEHENESEHEEAAAIESIPPTTGVVYDLEAGGDA</sequence>
<dbReference type="InterPro" id="IPR045338">
    <property type="entry name" value="DUF6535"/>
</dbReference>
<dbReference type="EMBL" id="SGPM01000244">
    <property type="protein sequence ID" value="THH27539.1"/>
    <property type="molecule type" value="Genomic_DNA"/>
</dbReference>
<feature type="transmembrane region" description="Helical" evidence="2">
    <location>
        <begin position="286"/>
        <end position="311"/>
    </location>
</feature>
<accession>A0A4S4MNR8</accession>
<keyword evidence="2" id="KW-0812">Transmembrane</keyword>
<feature type="region of interest" description="Disordered" evidence="1">
    <location>
        <begin position="67"/>
        <end position="109"/>
    </location>
</feature>
<protein>
    <recommendedName>
        <fullName evidence="3">DUF6535 domain-containing protein</fullName>
    </recommendedName>
</protein>
<feature type="transmembrane region" description="Helical" evidence="2">
    <location>
        <begin position="317"/>
        <end position="342"/>
    </location>
</feature>
<reference evidence="4 5" key="1">
    <citation type="submission" date="2019-02" db="EMBL/GenBank/DDBJ databases">
        <title>Genome sequencing of the rare red list fungi Antrodiella citrinella (Flaviporus citrinellus).</title>
        <authorList>
            <person name="Buettner E."/>
            <person name="Kellner H."/>
        </authorList>
    </citation>
    <scope>NUCLEOTIDE SEQUENCE [LARGE SCALE GENOMIC DNA]</scope>
    <source>
        <strain evidence="4 5">DSM 108506</strain>
    </source>
</reference>
<proteinExistence type="predicted"/>
<keyword evidence="2" id="KW-1133">Transmembrane helix</keyword>
<feature type="transmembrane region" description="Helical" evidence="2">
    <location>
        <begin position="362"/>
        <end position="382"/>
    </location>
</feature>
<feature type="region of interest" description="Disordered" evidence="1">
    <location>
        <begin position="791"/>
        <end position="867"/>
    </location>
</feature>
<evidence type="ECO:0000313" key="5">
    <source>
        <dbReference type="Proteomes" id="UP000308730"/>
    </source>
</evidence>
<feature type="domain" description="DUF6535" evidence="3">
    <location>
        <begin position="137"/>
        <end position="312"/>
    </location>
</feature>
<keyword evidence="5" id="KW-1185">Reference proteome</keyword>
<evidence type="ECO:0000256" key="2">
    <source>
        <dbReference type="SAM" id="Phobius"/>
    </source>
</evidence>
<feature type="compositionally biased region" description="Basic and acidic residues" evidence="1">
    <location>
        <begin position="817"/>
        <end position="845"/>
    </location>
</feature>
<feature type="transmembrane region" description="Helical" evidence="2">
    <location>
        <begin position="226"/>
        <end position="248"/>
    </location>
</feature>
<evidence type="ECO:0000313" key="4">
    <source>
        <dbReference type="EMBL" id="THH27539.1"/>
    </source>
</evidence>
<dbReference type="Proteomes" id="UP000308730">
    <property type="component" value="Unassembled WGS sequence"/>
</dbReference>
<name>A0A4S4MNR8_9APHY</name>
<feature type="compositionally biased region" description="Low complexity" evidence="1">
    <location>
        <begin position="1"/>
        <end position="12"/>
    </location>
</feature>
<feature type="region of interest" description="Disordered" evidence="1">
    <location>
        <begin position="1"/>
        <end position="47"/>
    </location>
</feature>
<evidence type="ECO:0000259" key="3">
    <source>
        <dbReference type="Pfam" id="PF20153"/>
    </source>
</evidence>
<comment type="caution">
    <text evidence="4">The sequence shown here is derived from an EMBL/GenBank/DDBJ whole genome shotgun (WGS) entry which is preliminary data.</text>
</comment>
<keyword evidence="2" id="KW-0472">Membrane</keyword>
<feature type="compositionally biased region" description="Basic and acidic residues" evidence="1">
    <location>
        <begin position="13"/>
        <end position="34"/>
    </location>
</feature>
<organism evidence="4 5">
    <name type="scientific">Antrodiella citrinella</name>
    <dbReference type="NCBI Taxonomy" id="2447956"/>
    <lineage>
        <taxon>Eukaryota</taxon>
        <taxon>Fungi</taxon>
        <taxon>Dikarya</taxon>
        <taxon>Basidiomycota</taxon>
        <taxon>Agaricomycotina</taxon>
        <taxon>Agaricomycetes</taxon>
        <taxon>Polyporales</taxon>
        <taxon>Steccherinaceae</taxon>
        <taxon>Antrodiella</taxon>
    </lineage>
</organism>
<feature type="compositionally biased region" description="Acidic residues" evidence="1">
    <location>
        <begin position="801"/>
        <end position="816"/>
    </location>
</feature>
<dbReference type="AlphaFoldDB" id="A0A4S4MNR8"/>
<gene>
    <name evidence="4" type="ORF">EUX98_g6650</name>
</gene>
<dbReference type="Pfam" id="PF20153">
    <property type="entry name" value="DUF6535"/>
    <property type="match status" value="1"/>
</dbReference>
<dbReference type="OrthoDB" id="2804523at2759"/>
<evidence type="ECO:0000256" key="1">
    <source>
        <dbReference type="SAM" id="MobiDB-lite"/>
    </source>
</evidence>